<evidence type="ECO:0000256" key="4">
    <source>
        <dbReference type="ARBA" id="ARBA00022723"/>
    </source>
</evidence>
<evidence type="ECO:0000256" key="6">
    <source>
        <dbReference type="ARBA" id="ARBA00022833"/>
    </source>
</evidence>
<dbReference type="AlphaFoldDB" id="A0A5C3QTJ9"/>
<keyword evidence="5 7" id="KW-0378">Hydrolase</keyword>
<dbReference type="OrthoDB" id="10013407at2759"/>
<dbReference type="GO" id="GO:0008235">
    <property type="term" value="F:metalloexopeptidase activity"/>
    <property type="evidence" value="ECO:0007669"/>
    <property type="project" value="InterPro"/>
</dbReference>
<name>A0A5C3QTJ9_9AGAR</name>
<evidence type="ECO:0000256" key="1">
    <source>
        <dbReference type="ARBA" id="ARBA00001947"/>
    </source>
</evidence>
<evidence type="ECO:0000256" key="3">
    <source>
        <dbReference type="ARBA" id="ARBA00022670"/>
    </source>
</evidence>
<gene>
    <name evidence="10" type="ORF">BDV98DRAFT_288364</name>
</gene>
<protein>
    <recommendedName>
        <fullName evidence="7">Peptide hydrolase</fullName>
        <ecNumber evidence="7">3.4.-.-</ecNumber>
    </recommendedName>
</protein>
<keyword evidence="4 7" id="KW-0479">Metal-binding</keyword>
<comment type="similarity">
    <text evidence="2">Belongs to the peptidase M28 family. M28B subfamily.</text>
</comment>
<dbReference type="Gene3D" id="3.40.630.10">
    <property type="entry name" value="Zn peptidases"/>
    <property type="match status" value="1"/>
</dbReference>
<evidence type="ECO:0000256" key="2">
    <source>
        <dbReference type="ARBA" id="ARBA00005634"/>
    </source>
</evidence>
<dbReference type="EMBL" id="ML178817">
    <property type="protein sequence ID" value="TFL05212.1"/>
    <property type="molecule type" value="Genomic_DNA"/>
</dbReference>
<dbReference type="STRING" id="1884261.A0A5C3QTJ9"/>
<evidence type="ECO:0000256" key="7">
    <source>
        <dbReference type="RuleBase" id="RU361240"/>
    </source>
</evidence>
<dbReference type="Gene3D" id="3.50.30.30">
    <property type="match status" value="1"/>
</dbReference>
<dbReference type="InterPro" id="IPR045175">
    <property type="entry name" value="M28_fam"/>
</dbReference>
<feature type="domain" description="Peptidase M28" evidence="9">
    <location>
        <begin position="266"/>
        <end position="484"/>
    </location>
</feature>
<dbReference type="Proteomes" id="UP000305067">
    <property type="component" value="Unassembled WGS sequence"/>
</dbReference>
<dbReference type="GO" id="GO:0046872">
    <property type="term" value="F:metal ion binding"/>
    <property type="evidence" value="ECO:0007669"/>
    <property type="project" value="UniProtKB-KW"/>
</dbReference>
<comment type="cofactor">
    <cofactor evidence="1">
        <name>Zn(2+)</name>
        <dbReference type="ChEBI" id="CHEBI:29105"/>
    </cofactor>
</comment>
<dbReference type="Pfam" id="PF02225">
    <property type="entry name" value="PA"/>
    <property type="match status" value="1"/>
</dbReference>
<feature type="chain" id="PRO_5023037117" description="Peptide hydrolase" evidence="7">
    <location>
        <begin position="19"/>
        <end position="529"/>
    </location>
</feature>
<keyword evidence="11" id="KW-1185">Reference proteome</keyword>
<dbReference type="InterPro" id="IPR007484">
    <property type="entry name" value="Peptidase_M28"/>
</dbReference>
<reference evidence="10 11" key="1">
    <citation type="journal article" date="2019" name="Nat. Ecol. Evol.">
        <title>Megaphylogeny resolves global patterns of mushroom evolution.</title>
        <authorList>
            <person name="Varga T."/>
            <person name="Krizsan K."/>
            <person name="Foldi C."/>
            <person name="Dima B."/>
            <person name="Sanchez-Garcia M."/>
            <person name="Sanchez-Ramirez S."/>
            <person name="Szollosi G.J."/>
            <person name="Szarkandi J.G."/>
            <person name="Papp V."/>
            <person name="Albert L."/>
            <person name="Andreopoulos W."/>
            <person name="Angelini C."/>
            <person name="Antonin V."/>
            <person name="Barry K.W."/>
            <person name="Bougher N.L."/>
            <person name="Buchanan P."/>
            <person name="Buyck B."/>
            <person name="Bense V."/>
            <person name="Catcheside P."/>
            <person name="Chovatia M."/>
            <person name="Cooper J."/>
            <person name="Damon W."/>
            <person name="Desjardin D."/>
            <person name="Finy P."/>
            <person name="Geml J."/>
            <person name="Haridas S."/>
            <person name="Hughes K."/>
            <person name="Justo A."/>
            <person name="Karasinski D."/>
            <person name="Kautmanova I."/>
            <person name="Kiss B."/>
            <person name="Kocsube S."/>
            <person name="Kotiranta H."/>
            <person name="LaButti K.M."/>
            <person name="Lechner B.E."/>
            <person name="Liimatainen K."/>
            <person name="Lipzen A."/>
            <person name="Lukacs Z."/>
            <person name="Mihaltcheva S."/>
            <person name="Morgado L.N."/>
            <person name="Niskanen T."/>
            <person name="Noordeloos M.E."/>
            <person name="Ohm R.A."/>
            <person name="Ortiz-Santana B."/>
            <person name="Ovrebo C."/>
            <person name="Racz N."/>
            <person name="Riley R."/>
            <person name="Savchenko A."/>
            <person name="Shiryaev A."/>
            <person name="Soop K."/>
            <person name="Spirin V."/>
            <person name="Szebenyi C."/>
            <person name="Tomsovsky M."/>
            <person name="Tulloss R.E."/>
            <person name="Uehling J."/>
            <person name="Grigoriev I.V."/>
            <person name="Vagvolgyi C."/>
            <person name="Papp T."/>
            <person name="Martin F.M."/>
            <person name="Miettinen O."/>
            <person name="Hibbett D.S."/>
            <person name="Nagy L.G."/>
        </authorList>
    </citation>
    <scope>NUCLEOTIDE SEQUENCE [LARGE SCALE GENOMIC DNA]</scope>
    <source>
        <strain evidence="10 11">CBS 309.79</strain>
    </source>
</reference>
<dbReference type="PANTHER" id="PTHR12147:SF26">
    <property type="entry name" value="PEPTIDASE M28 DOMAIN-CONTAINING PROTEIN"/>
    <property type="match status" value="1"/>
</dbReference>
<feature type="domain" description="PA" evidence="8">
    <location>
        <begin position="153"/>
        <end position="239"/>
    </location>
</feature>
<dbReference type="SUPFAM" id="SSF53187">
    <property type="entry name" value="Zn-dependent exopeptidases"/>
    <property type="match status" value="1"/>
</dbReference>
<evidence type="ECO:0000313" key="10">
    <source>
        <dbReference type="EMBL" id="TFL05212.1"/>
    </source>
</evidence>
<evidence type="ECO:0000259" key="8">
    <source>
        <dbReference type="Pfam" id="PF02225"/>
    </source>
</evidence>
<proteinExistence type="inferred from homology"/>
<dbReference type="PANTHER" id="PTHR12147">
    <property type="entry name" value="METALLOPEPTIDASE M28 FAMILY MEMBER"/>
    <property type="match status" value="1"/>
</dbReference>
<evidence type="ECO:0000259" key="9">
    <source>
        <dbReference type="Pfam" id="PF04389"/>
    </source>
</evidence>
<keyword evidence="7" id="KW-0732">Signal</keyword>
<dbReference type="SUPFAM" id="SSF52025">
    <property type="entry name" value="PA domain"/>
    <property type="match status" value="1"/>
</dbReference>
<accession>A0A5C3QTJ9</accession>
<evidence type="ECO:0000256" key="5">
    <source>
        <dbReference type="ARBA" id="ARBA00022801"/>
    </source>
</evidence>
<dbReference type="Pfam" id="PF04389">
    <property type="entry name" value="Peptidase_M28"/>
    <property type="match status" value="1"/>
</dbReference>
<feature type="signal peptide" evidence="7">
    <location>
        <begin position="1"/>
        <end position="18"/>
    </location>
</feature>
<organism evidence="10 11">
    <name type="scientific">Pterulicium gracile</name>
    <dbReference type="NCBI Taxonomy" id="1884261"/>
    <lineage>
        <taxon>Eukaryota</taxon>
        <taxon>Fungi</taxon>
        <taxon>Dikarya</taxon>
        <taxon>Basidiomycota</taxon>
        <taxon>Agaricomycotina</taxon>
        <taxon>Agaricomycetes</taxon>
        <taxon>Agaricomycetidae</taxon>
        <taxon>Agaricales</taxon>
        <taxon>Pleurotineae</taxon>
        <taxon>Pterulaceae</taxon>
        <taxon>Pterulicium</taxon>
    </lineage>
</organism>
<dbReference type="GO" id="GO:0006508">
    <property type="term" value="P:proteolysis"/>
    <property type="evidence" value="ECO:0007669"/>
    <property type="project" value="UniProtKB-KW"/>
</dbReference>
<keyword evidence="3 7" id="KW-0645">Protease</keyword>
<keyword evidence="6 7" id="KW-0862">Zinc</keyword>
<dbReference type="EC" id="3.4.-.-" evidence="7"/>
<sequence>MRAGLLLVPALAATSAYASAPERSSRIAGIDLGAIFDPPSWWWLPDLLKPKLTSKAYQNAITIKGLLQHSKALSKFAAINGGHTRSFGTPGYNASVEYVEKWAKAYGYEVTRQTVIYPASEIISNAFSADGVDYPEDAIRTYQYSGGTPAEGVTAPLFAVPGLGCLPEQFEGSAGTIALVSRGNCTFVEKGNLASKAGVAGLIIYNNVPGGPLGARLDVNTVATNPATIGLSQDDGKALVAKLTAGESLEATLNVQVINEIRPADNVIAQSKWGDKNNVVFVGAHLDSVPAGPGINDDGSGTAAVAELLKQLARFKKSKNAVRFAWWATEEVGLVGSRYYVEKLPQSERDKIALYVNLDMLASPNYVLGIHDGDNSAGSNAGVPPAVGSATLERLTQEYFNGRKLNHVASPFTAGSDYRPFVDAGIVAGGIDTGAGALKTQREVELFGGEVGVPYDSCYHQLCDTIDNLNHDAFTWITQATAHLVATLSADVSPIKNEQKLAARGESLPKAARDLPTHLGKGCQEHTEL</sequence>
<dbReference type="InterPro" id="IPR046450">
    <property type="entry name" value="PA_dom_sf"/>
</dbReference>
<evidence type="ECO:0000313" key="11">
    <source>
        <dbReference type="Proteomes" id="UP000305067"/>
    </source>
</evidence>
<dbReference type="InterPro" id="IPR003137">
    <property type="entry name" value="PA_domain"/>
</dbReference>